<gene>
    <name evidence="1" type="ORF">LCGC14_2474910</name>
</gene>
<protein>
    <submittedName>
        <fullName evidence="1">Uncharacterized protein</fullName>
    </submittedName>
</protein>
<reference evidence="1" key="1">
    <citation type="journal article" date="2015" name="Nature">
        <title>Complex archaea that bridge the gap between prokaryotes and eukaryotes.</title>
        <authorList>
            <person name="Spang A."/>
            <person name="Saw J.H."/>
            <person name="Jorgensen S.L."/>
            <person name="Zaremba-Niedzwiedzka K."/>
            <person name="Martijn J."/>
            <person name="Lind A.E."/>
            <person name="van Eijk R."/>
            <person name="Schleper C."/>
            <person name="Guy L."/>
            <person name="Ettema T.J."/>
        </authorList>
    </citation>
    <scope>NUCLEOTIDE SEQUENCE</scope>
</reference>
<proteinExistence type="predicted"/>
<sequence>CYAAVLEMEIKVIPQKKEVYKWILR</sequence>
<dbReference type="AlphaFoldDB" id="A0A0F9BX59"/>
<dbReference type="EMBL" id="LAZR01038846">
    <property type="protein sequence ID" value="KKL18497.1"/>
    <property type="molecule type" value="Genomic_DNA"/>
</dbReference>
<organism evidence="1">
    <name type="scientific">marine sediment metagenome</name>
    <dbReference type="NCBI Taxonomy" id="412755"/>
    <lineage>
        <taxon>unclassified sequences</taxon>
        <taxon>metagenomes</taxon>
        <taxon>ecological metagenomes</taxon>
    </lineage>
</organism>
<comment type="caution">
    <text evidence="1">The sequence shown here is derived from an EMBL/GenBank/DDBJ whole genome shotgun (WGS) entry which is preliminary data.</text>
</comment>
<feature type="non-terminal residue" evidence="1">
    <location>
        <position position="1"/>
    </location>
</feature>
<name>A0A0F9BX59_9ZZZZ</name>
<evidence type="ECO:0000313" key="1">
    <source>
        <dbReference type="EMBL" id="KKL18497.1"/>
    </source>
</evidence>
<accession>A0A0F9BX59</accession>